<sequence>MIIIHAHLQIKPDQEQAFLAATKELVAATRQEEGNISYELLKHTEQDQKYTMVELWKDEAATASHNASAHFQAFVQQAAAFMAAPMNVEVFAGEAVKTN</sequence>
<dbReference type="PANTHER" id="PTHR33336">
    <property type="entry name" value="QUINOL MONOOXYGENASE YGIN-RELATED"/>
    <property type="match status" value="1"/>
</dbReference>
<accession>A0AAP5LPK3</accession>
<dbReference type="Proteomes" id="UP001254832">
    <property type="component" value="Unassembled WGS sequence"/>
</dbReference>
<gene>
    <name evidence="2" type="ORF">J2W91_001032</name>
</gene>
<keyword evidence="2" id="KW-0503">Monooxygenase</keyword>
<dbReference type="PANTHER" id="PTHR33336:SF3">
    <property type="entry name" value="ABM DOMAIN-CONTAINING PROTEIN"/>
    <property type="match status" value="1"/>
</dbReference>
<dbReference type="InterPro" id="IPR007138">
    <property type="entry name" value="ABM_dom"/>
</dbReference>
<comment type="caution">
    <text evidence="2">The sequence shown here is derived from an EMBL/GenBank/DDBJ whole genome shotgun (WGS) entry which is preliminary data.</text>
</comment>
<dbReference type="AlphaFoldDB" id="A0AAP5LPK3"/>
<evidence type="ECO:0000259" key="1">
    <source>
        <dbReference type="PROSITE" id="PS51725"/>
    </source>
</evidence>
<dbReference type="Gene3D" id="3.30.70.100">
    <property type="match status" value="1"/>
</dbReference>
<dbReference type="SUPFAM" id="SSF54909">
    <property type="entry name" value="Dimeric alpha+beta barrel"/>
    <property type="match status" value="1"/>
</dbReference>
<protein>
    <submittedName>
        <fullName evidence="2">Quinol monooxygenase YgiN</fullName>
    </submittedName>
</protein>
<dbReference type="RefSeq" id="WP_056695417.1">
    <property type="nucleotide sequence ID" value="NZ_JAVDTR010000002.1"/>
</dbReference>
<feature type="domain" description="ABM" evidence="1">
    <location>
        <begin position="2"/>
        <end position="91"/>
    </location>
</feature>
<proteinExistence type="predicted"/>
<dbReference type="PROSITE" id="PS51725">
    <property type="entry name" value="ABM"/>
    <property type="match status" value="1"/>
</dbReference>
<evidence type="ECO:0000313" key="2">
    <source>
        <dbReference type="EMBL" id="MDR6722584.1"/>
    </source>
</evidence>
<name>A0AAP5LPK3_PAEAM</name>
<keyword evidence="2" id="KW-0560">Oxidoreductase</keyword>
<evidence type="ECO:0000313" key="3">
    <source>
        <dbReference type="Proteomes" id="UP001254832"/>
    </source>
</evidence>
<dbReference type="Pfam" id="PF03992">
    <property type="entry name" value="ABM"/>
    <property type="match status" value="1"/>
</dbReference>
<dbReference type="EMBL" id="JAVDTR010000002">
    <property type="protein sequence ID" value="MDR6722584.1"/>
    <property type="molecule type" value="Genomic_DNA"/>
</dbReference>
<reference evidence="2" key="1">
    <citation type="submission" date="2023-07" db="EMBL/GenBank/DDBJ databases">
        <title>Sorghum-associated microbial communities from plants grown in Nebraska, USA.</title>
        <authorList>
            <person name="Schachtman D."/>
        </authorList>
    </citation>
    <scope>NUCLEOTIDE SEQUENCE</scope>
    <source>
        <strain evidence="2">BE80</strain>
    </source>
</reference>
<organism evidence="2 3">
    <name type="scientific">Paenibacillus amylolyticus</name>
    <dbReference type="NCBI Taxonomy" id="1451"/>
    <lineage>
        <taxon>Bacteria</taxon>
        <taxon>Bacillati</taxon>
        <taxon>Bacillota</taxon>
        <taxon>Bacilli</taxon>
        <taxon>Bacillales</taxon>
        <taxon>Paenibacillaceae</taxon>
        <taxon>Paenibacillus</taxon>
    </lineage>
</organism>
<dbReference type="GO" id="GO:0004497">
    <property type="term" value="F:monooxygenase activity"/>
    <property type="evidence" value="ECO:0007669"/>
    <property type="project" value="UniProtKB-KW"/>
</dbReference>
<dbReference type="InterPro" id="IPR011008">
    <property type="entry name" value="Dimeric_a/b-barrel"/>
</dbReference>
<dbReference type="InterPro" id="IPR050744">
    <property type="entry name" value="AI-2_Isomerase_LsrG"/>
</dbReference>